<gene>
    <name evidence="4" type="ORF">BCR25_14925</name>
</gene>
<protein>
    <recommendedName>
        <fullName evidence="3">DUF5067 domain-containing protein</fullName>
    </recommendedName>
</protein>
<keyword evidence="1 2" id="KW-0732">Signal</keyword>
<feature type="signal peptide" evidence="2">
    <location>
        <begin position="1"/>
        <end position="23"/>
    </location>
</feature>
<comment type="caution">
    <text evidence="4">The sequence shown here is derived from an EMBL/GenBank/DDBJ whole genome shotgun (WGS) entry which is preliminary data.</text>
</comment>
<dbReference type="InterPro" id="IPR029050">
    <property type="entry name" value="Immunoprotect_excell_Ig-like"/>
</dbReference>
<dbReference type="InterPro" id="IPR031989">
    <property type="entry name" value="DUF5067"/>
</dbReference>
<dbReference type="AlphaFoldDB" id="A0A1E5H417"/>
<sequence>MKKKIMFLLIVLIALAGCSAKLANDKQTFSDQGVSYSIQLPSSWELEKNDKELYGREVVFAAADQKSNSIMFVSTTRKETMDLKDFGSKTREQLASTYNYKNVEDVYMKEFELNTYPAYKFTVFTTFKEKDVWAHIYYIETKTSLVQLVYYSADDNQYESRSKIIDQSARSLLETNAQADYQPEQATENNVADSDSVMVKNETYSFEIKGFRKLIDQQDQPLLVIRYEMTNLAEEKATADQLSHVVDVTQKGQKLNQTVLPESEKNSALALLEEHQKNKLEKNESVEAVLVYRLDETTGEVLLTFAADKFPKQDPVVLDLDLLR</sequence>
<dbReference type="EMBL" id="MIJY01000003">
    <property type="protein sequence ID" value="OEG19738.1"/>
    <property type="molecule type" value="Genomic_DNA"/>
</dbReference>
<dbReference type="Pfam" id="PF16729">
    <property type="entry name" value="DUF5067"/>
    <property type="match status" value="1"/>
</dbReference>
<dbReference type="PROSITE" id="PS51257">
    <property type="entry name" value="PROKAR_LIPOPROTEIN"/>
    <property type="match status" value="1"/>
</dbReference>
<reference evidence="5" key="1">
    <citation type="submission" date="2016-09" db="EMBL/GenBank/DDBJ databases">
        <authorList>
            <person name="Gulvik C.A."/>
        </authorList>
    </citation>
    <scope>NUCLEOTIDE SEQUENCE [LARGE SCALE GENOMIC DNA]</scope>
    <source>
        <strain evidence="5">LMG 8895</strain>
    </source>
</reference>
<name>A0A1E5H417_9ENTE</name>
<dbReference type="Proteomes" id="UP000095094">
    <property type="component" value="Unassembled WGS sequence"/>
</dbReference>
<keyword evidence="5" id="KW-1185">Reference proteome</keyword>
<dbReference type="RefSeq" id="WP_069662352.1">
    <property type="nucleotide sequence ID" value="NZ_JBHUJJ010000001.1"/>
</dbReference>
<evidence type="ECO:0000313" key="4">
    <source>
        <dbReference type="EMBL" id="OEG19738.1"/>
    </source>
</evidence>
<dbReference type="Gene3D" id="2.60.40.1240">
    <property type="match status" value="1"/>
</dbReference>
<dbReference type="Gene3D" id="3.40.1000.10">
    <property type="entry name" value="Mog1/PsbP, alpha/beta/alpha sandwich"/>
    <property type="match status" value="1"/>
</dbReference>
<evidence type="ECO:0000313" key="5">
    <source>
        <dbReference type="Proteomes" id="UP000095094"/>
    </source>
</evidence>
<proteinExistence type="predicted"/>
<dbReference type="OrthoDB" id="2179640at2"/>
<feature type="domain" description="DUF5067" evidence="3">
    <location>
        <begin position="185"/>
        <end position="305"/>
    </location>
</feature>
<feature type="chain" id="PRO_5009178106" description="DUF5067 domain-containing protein" evidence="2">
    <location>
        <begin position="24"/>
        <end position="324"/>
    </location>
</feature>
<evidence type="ECO:0000259" key="3">
    <source>
        <dbReference type="Pfam" id="PF16729"/>
    </source>
</evidence>
<evidence type="ECO:0000256" key="1">
    <source>
        <dbReference type="ARBA" id="ARBA00022729"/>
    </source>
</evidence>
<organism evidence="4 5">
    <name type="scientific">Enterococcus termitis</name>
    <dbReference type="NCBI Taxonomy" id="332950"/>
    <lineage>
        <taxon>Bacteria</taxon>
        <taxon>Bacillati</taxon>
        <taxon>Bacillota</taxon>
        <taxon>Bacilli</taxon>
        <taxon>Lactobacillales</taxon>
        <taxon>Enterococcaceae</taxon>
        <taxon>Enterococcus</taxon>
    </lineage>
</organism>
<evidence type="ECO:0000256" key="2">
    <source>
        <dbReference type="SAM" id="SignalP"/>
    </source>
</evidence>
<accession>A0A1E5H417</accession>